<dbReference type="OrthoDB" id="1235043at2"/>
<organism evidence="2 3">
    <name type="scientific">Chitinophaga niastensis</name>
    <dbReference type="NCBI Taxonomy" id="536980"/>
    <lineage>
        <taxon>Bacteria</taxon>
        <taxon>Pseudomonadati</taxon>
        <taxon>Bacteroidota</taxon>
        <taxon>Chitinophagia</taxon>
        <taxon>Chitinophagales</taxon>
        <taxon>Chitinophagaceae</taxon>
        <taxon>Chitinophaga</taxon>
    </lineage>
</organism>
<reference evidence="2 3" key="1">
    <citation type="submission" date="2018-03" db="EMBL/GenBank/DDBJ databases">
        <title>Genomic Encyclopedia of Archaeal and Bacterial Type Strains, Phase II (KMG-II): from individual species to whole genera.</title>
        <authorList>
            <person name="Goeker M."/>
        </authorList>
    </citation>
    <scope>NUCLEOTIDE SEQUENCE [LARGE SCALE GENOMIC DNA]</scope>
    <source>
        <strain evidence="2 3">DSM 24859</strain>
    </source>
</reference>
<comment type="caution">
    <text evidence="2">The sequence shown here is derived from an EMBL/GenBank/DDBJ whole genome shotgun (WGS) entry which is preliminary data.</text>
</comment>
<dbReference type="RefSeq" id="WP_106529421.1">
    <property type="nucleotide sequence ID" value="NZ_PYAW01000003.1"/>
</dbReference>
<feature type="domain" description="MoxR-vWA-beta-propeller ternary system" evidence="1">
    <location>
        <begin position="5"/>
        <end position="176"/>
    </location>
</feature>
<keyword evidence="3" id="KW-1185">Reference proteome</keyword>
<gene>
    <name evidence="2" type="ORF">CLV51_103636</name>
</gene>
<dbReference type="Proteomes" id="UP000240971">
    <property type="component" value="Unassembled WGS sequence"/>
</dbReference>
<proteinExistence type="predicted"/>
<protein>
    <recommendedName>
        <fullName evidence="1">MoxR-vWA-beta-propeller ternary system domain-containing protein</fullName>
    </recommendedName>
</protein>
<dbReference type="Gene3D" id="1.25.40.10">
    <property type="entry name" value="Tetratricopeptide repeat domain"/>
    <property type="match status" value="1"/>
</dbReference>
<dbReference type="AlphaFoldDB" id="A0A2P8HKA8"/>
<evidence type="ECO:0000313" key="2">
    <source>
        <dbReference type="EMBL" id="PSL46655.1"/>
    </source>
</evidence>
<dbReference type="SUPFAM" id="SSF48452">
    <property type="entry name" value="TPR-like"/>
    <property type="match status" value="1"/>
</dbReference>
<dbReference type="EMBL" id="PYAW01000003">
    <property type="protein sequence ID" value="PSL46655.1"/>
    <property type="molecule type" value="Genomic_DNA"/>
</dbReference>
<dbReference type="InterPro" id="IPR011990">
    <property type="entry name" value="TPR-like_helical_dom_sf"/>
</dbReference>
<evidence type="ECO:0000259" key="1">
    <source>
        <dbReference type="Pfam" id="PF19919"/>
    </source>
</evidence>
<name>A0A2P8HKA8_CHINA</name>
<accession>A0A2P8HKA8</accession>
<evidence type="ECO:0000313" key="3">
    <source>
        <dbReference type="Proteomes" id="UP000240971"/>
    </source>
</evidence>
<dbReference type="InterPro" id="IPR045551">
    <property type="entry name" value="bpX3"/>
</dbReference>
<sequence>MKITLGLQFNQHTHHVAAGAFIHGNTVESWLHEINSWEMDMNRLSAICIPENSSSNMPAGLFVLFNNITHPDISRLIRHPYRLLGGKLFIPFNAALTPVISDTELPQLLIWDWQIFHPSLGFIGFEKKDVLSLSALLLYTPPRNTDWEYARIGITPTAKLKYIGIEKQEEETFAAVEKSIGNKKLEELISKEEEVQPVEENSTFVNIVTKLLAKILPGKYVQQFLQRRITKNNDDVEVKRRRELEKLIKMFDTDKDIALQYAIPLNSPYEKRGVSAQKGTELQRKDAFFTSKGLNDNAPADSWKVDDFYSELRDKYQQAAEDALTAKDYDRAAYVYAHLLGDYQTATNLLEQGGYYREAAAMYTTHLHNQPAAANCLEKGGLLLEAIEIYESLNQYEKSGDLYTQLDQPENAALLYNKSAQIAASNNDMLKAALIMLEKLHQKEQARSFLLDGWNRQAKPIECLQQYFGLSEADLKQQVPDIYKNHTTTSQQTNLLRVLNKIADKEEIKDITIDIMYDIVSQQTLTGNMENLWALKTFIPEDPLLPIDSNRFVNNTKTETIIKAAAPSFKFAADVKWLSGTMLKGQALLIGIKDNSVYLLHFNMINHWEYNLWTNLWTTAIDNNIQFTLVSDGRFHNRLLIHSNPEMLLENKVMEKRTSHDGFMHEVMVGGANWLPKGLLGICFTEKDVVTIHVASGVLVFSHYTPDGILQRARDCKLNGETLQVDANMHIVVQEIIYRHQHFFFSIGQYLVKSDKAGNLEMNDMGYHIYQLSPSSSHTVLRMAVASSGGTFIALFAGSHLKSKSNMFTHDGTPGTRVQYLSDNFVLVYAETLVQVFKASGEKVTTYCKIATDTAVSTILQMPQPAHIAVFEQGGKMNIHHLKNYNHGSNIAPVPDLSA</sequence>
<dbReference type="Pfam" id="PF19919">
    <property type="entry name" value="bpX3"/>
    <property type="match status" value="1"/>
</dbReference>